<dbReference type="KEGG" id="agv:OJF2_45180"/>
<dbReference type="OrthoDB" id="9805202at2"/>
<sequence length="887" mass="98645">MGRAILTSATAGCVLLVAALGLGGRLAGPAARADDGPGAGKAAREDAAPARPQEPRGGPHDFDPRRVDRAKLPDSFKYYGPNGLWARWDSTQKLGRDTWIFSTYGNQKFYRILGRFGGSLGLSIDFYRLLDSRRRGERFKEIGLINEPNFQGGTQDEWGFYVDKWLGDPIPEEYPRDPRWYGEPTGIIGLRMFPNPAFTPEMARAWKADPAGSVRRYLEAPGKVEPPRVVGITCALCHIAFDPLNPPKDPASPRWENLAANLGNQYLREGDLFFGKGRVAGGGANPRHPGPDGRPDDPYDTEGLKADSFLYQYGHTQQPGTSETSRFSYDFINNPNTINQIFYIGNRAPFHETTRDGVKLITNHILKDGADSIGLIGALLRVPINIGAEGDYWADHLWNPATGEQQKPFSIREVKLEVPEARRKELRAKYPEIGEAWKENERRAPAVASYLASYTPYHLADIRDDQGRPRHISRDADQLRRGALVFADQCARCHSNKQPFYPLTSEDDRRRFFRELVTLDQFPVGNTFSDDVRYPFNEPGLGINAARAMATNAVDGDIWADFSSTDYKALPALRFLTFENPLNKLDPARYGNSPMVTEFVAPGGGRGYYRTAALNSMWTSAPFLHNNSVGKQPLGPDGELDPRYITVEGRLELFESAMDELLNPEKRPLFIKVTSADSTLTAGMPALKEQVASIVRDLAREKLSEVIRRAVGEVVAAADVPAELKPTLAIALQDLADRLAPELEKAYGKKTLEEVKQKAVESVREKADAFVAEKLGDRPALRELVGKFKPKFEQVLSAEAADLKDLLEPDVVIPKGTPLNLLLNLHSSKFPYALKAIVKLKHDHRALAEALLRLSECPDLVENRGHTYGSELSSQEKRDLIEYLKTL</sequence>
<evidence type="ECO:0000313" key="2">
    <source>
        <dbReference type="EMBL" id="QEH35961.1"/>
    </source>
</evidence>
<organism evidence="2 3">
    <name type="scientific">Aquisphaera giovannonii</name>
    <dbReference type="NCBI Taxonomy" id="406548"/>
    <lineage>
        <taxon>Bacteria</taxon>
        <taxon>Pseudomonadati</taxon>
        <taxon>Planctomycetota</taxon>
        <taxon>Planctomycetia</taxon>
        <taxon>Isosphaerales</taxon>
        <taxon>Isosphaeraceae</taxon>
        <taxon>Aquisphaera</taxon>
    </lineage>
</organism>
<accession>A0A5B9W7G8</accession>
<dbReference type="PANTHER" id="PTHR30600">
    <property type="entry name" value="CYTOCHROME C PEROXIDASE-RELATED"/>
    <property type="match status" value="1"/>
</dbReference>
<dbReference type="AlphaFoldDB" id="A0A5B9W7G8"/>
<dbReference type="EMBL" id="CP042997">
    <property type="protein sequence ID" value="QEH35961.1"/>
    <property type="molecule type" value="Genomic_DNA"/>
</dbReference>
<feature type="compositionally biased region" description="Basic and acidic residues" evidence="1">
    <location>
        <begin position="289"/>
        <end position="300"/>
    </location>
</feature>
<dbReference type="PANTHER" id="PTHR30600:SF9">
    <property type="entry name" value="BLR7738 PROTEIN"/>
    <property type="match status" value="1"/>
</dbReference>
<dbReference type="InterPro" id="IPR036909">
    <property type="entry name" value="Cyt_c-like_dom_sf"/>
</dbReference>
<feature type="region of interest" description="Disordered" evidence="1">
    <location>
        <begin position="278"/>
        <end position="300"/>
    </location>
</feature>
<gene>
    <name evidence="2" type="ORF">OJF2_45180</name>
</gene>
<dbReference type="InterPro" id="IPR051395">
    <property type="entry name" value="Cytochrome_c_Peroxidase/MauG"/>
</dbReference>
<dbReference type="SUPFAM" id="SSF46626">
    <property type="entry name" value="Cytochrome c"/>
    <property type="match status" value="1"/>
</dbReference>
<dbReference type="GO" id="GO:0009055">
    <property type="term" value="F:electron transfer activity"/>
    <property type="evidence" value="ECO:0007669"/>
    <property type="project" value="InterPro"/>
</dbReference>
<evidence type="ECO:0008006" key="4">
    <source>
        <dbReference type="Google" id="ProtNLM"/>
    </source>
</evidence>
<dbReference type="RefSeq" id="WP_148595697.1">
    <property type="nucleotide sequence ID" value="NZ_CP042997.1"/>
</dbReference>
<evidence type="ECO:0000256" key="1">
    <source>
        <dbReference type="SAM" id="MobiDB-lite"/>
    </source>
</evidence>
<proteinExistence type="predicted"/>
<dbReference type="GO" id="GO:0020037">
    <property type="term" value="F:heme binding"/>
    <property type="evidence" value="ECO:0007669"/>
    <property type="project" value="InterPro"/>
</dbReference>
<protein>
    <recommendedName>
        <fullName evidence="4">Cytochrome c domain-containing protein</fullName>
    </recommendedName>
</protein>
<dbReference type="Proteomes" id="UP000324233">
    <property type="component" value="Chromosome"/>
</dbReference>
<evidence type="ECO:0000313" key="3">
    <source>
        <dbReference type="Proteomes" id="UP000324233"/>
    </source>
</evidence>
<keyword evidence="3" id="KW-1185">Reference proteome</keyword>
<name>A0A5B9W7G8_9BACT</name>
<feature type="compositionally biased region" description="Basic and acidic residues" evidence="1">
    <location>
        <begin position="42"/>
        <end position="67"/>
    </location>
</feature>
<reference evidence="2 3" key="1">
    <citation type="submission" date="2019-08" db="EMBL/GenBank/DDBJ databases">
        <title>Deep-cultivation of Planctomycetes and their phenomic and genomic characterization uncovers novel biology.</title>
        <authorList>
            <person name="Wiegand S."/>
            <person name="Jogler M."/>
            <person name="Boedeker C."/>
            <person name="Pinto D."/>
            <person name="Vollmers J."/>
            <person name="Rivas-Marin E."/>
            <person name="Kohn T."/>
            <person name="Peeters S.H."/>
            <person name="Heuer A."/>
            <person name="Rast P."/>
            <person name="Oberbeckmann S."/>
            <person name="Bunk B."/>
            <person name="Jeske O."/>
            <person name="Meyerdierks A."/>
            <person name="Storesund J.E."/>
            <person name="Kallscheuer N."/>
            <person name="Luecker S."/>
            <person name="Lage O.M."/>
            <person name="Pohl T."/>
            <person name="Merkel B.J."/>
            <person name="Hornburger P."/>
            <person name="Mueller R.-W."/>
            <person name="Bruemmer F."/>
            <person name="Labrenz M."/>
            <person name="Spormann A.M."/>
            <person name="Op den Camp H."/>
            <person name="Overmann J."/>
            <person name="Amann R."/>
            <person name="Jetten M.S.M."/>
            <person name="Mascher T."/>
            <person name="Medema M.H."/>
            <person name="Devos D.P."/>
            <person name="Kaster A.-K."/>
            <person name="Ovreas L."/>
            <person name="Rohde M."/>
            <person name="Galperin M.Y."/>
            <person name="Jogler C."/>
        </authorList>
    </citation>
    <scope>NUCLEOTIDE SEQUENCE [LARGE SCALE GENOMIC DNA]</scope>
    <source>
        <strain evidence="2 3">OJF2</strain>
    </source>
</reference>
<dbReference type="GO" id="GO:0004130">
    <property type="term" value="F:cytochrome-c peroxidase activity"/>
    <property type="evidence" value="ECO:0007669"/>
    <property type="project" value="TreeGrafter"/>
</dbReference>
<feature type="region of interest" description="Disordered" evidence="1">
    <location>
        <begin position="30"/>
        <end position="67"/>
    </location>
</feature>